<organism evidence="2 3">
    <name type="scientific">Candidula unifasciata</name>
    <dbReference type="NCBI Taxonomy" id="100452"/>
    <lineage>
        <taxon>Eukaryota</taxon>
        <taxon>Metazoa</taxon>
        <taxon>Spiralia</taxon>
        <taxon>Lophotrochozoa</taxon>
        <taxon>Mollusca</taxon>
        <taxon>Gastropoda</taxon>
        <taxon>Heterobranchia</taxon>
        <taxon>Euthyneura</taxon>
        <taxon>Panpulmonata</taxon>
        <taxon>Eupulmonata</taxon>
        <taxon>Stylommatophora</taxon>
        <taxon>Helicina</taxon>
        <taxon>Helicoidea</taxon>
        <taxon>Geomitridae</taxon>
        <taxon>Candidula</taxon>
    </lineage>
</organism>
<feature type="region of interest" description="Disordered" evidence="1">
    <location>
        <begin position="389"/>
        <end position="408"/>
    </location>
</feature>
<feature type="region of interest" description="Disordered" evidence="1">
    <location>
        <begin position="237"/>
        <end position="335"/>
    </location>
</feature>
<evidence type="ECO:0000313" key="2">
    <source>
        <dbReference type="EMBL" id="CAG5116408.1"/>
    </source>
</evidence>
<feature type="region of interest" description="Disordered" evidence="1">
    <location>
        <begin position="106"/>
        <end position="144"/>
    </location>
</feature>
<feature type="compositionally biased region" description="Low complexity" evidence="1">
    <location>
        <begin position="237"/>
        <end position="247"/>
    </location>
</feature>
<comment type="caution">
    <text evidence="2">The sequence shown here is derived from an EMBL/GenBank/DDBJ whole genome shotgun (WGS) entry which is preliminary data.</text>
</comment>
<feature type="region of interest" description="Disordered" evidence="1">
    <location>
        <begin position="175"/>
        <end position="219"/>
    </location>
</feature>
<feature type="region of interest" description="Disordered" evidence="1">
    <location>
        <begin position="347"/>
        <end position="368"/>
    </location>
</feature>
<dbReference type="AlphaFoldDB" id="A0A8S3YJ58"/>
<proteinExistence type="predicted"/>
<evidence type="ECO:0000256" key="1">
    <source>
        <dbReference type="SAM" id="MobiDB-lite"/>
    </source>
</evidence>
<keyword evidence="3" id="KW-1185">Reference proteome</keyword>
<feature type="compositionally biased region" description="Basic and acidic residues" evidence="1">
    <location>
        <begin position="320"/>
        <end position="333"/>
    </location>
</feature>
<dbReference type="EMBL" id="CAJHNH020000250">
    <property type="protein sequence ID" value="CAG5116408.1"/>
    <property type="molecule type" value="Genomic_DNA"/>
</dbReference>
<name>A0A8S3YJ58_9EUPU</name>
<dbReference type="OrthoDB" id="10027994at2759"/>
<protein>
    <submittedName>
        <fullName evidence="2">Uncharacterized protein</fullName>
    </submittedName>
</protein>
<reference evidence="2" key="1">
    <citation type="submission" date="2021-04" db="EMBL/GenBank/DDBJ databases">
        <authorList>
            <consortium name="Molecular Ecology Group"/>
        </authorList>
    </citation>
    <scope>NUCLEOTIDE SEQUENCE</scope>
</reference>
<sequence length="408" mass="43971">MLNYQKPQVVSETFPVKFQKLTDGVIRPKIAEVKSEGFKIKERSAHESKNSRDDTSKVKVVYIDPLTTEEDEIIKGLSVDSIISHKLEGNRKVNPSTLLAYIMNEDDNKNSNTNSGENQTRRPHPASSRQSESRGNYSNASFYGDRSRMYSPKLKVNPVHSSAGHKVGNLRIMSANAGHTPRSQDVSRNGRAPRKLTPAARPLLRTSTGQGSSVKAGPLKGEPEYIKIISQLKIKSSSAPAASLLPPQGKRSDLLPPQVVKSDPGQISPGRNSPEDLNYIFISNEAQSPSAPPEGPLDDQALAHTNNTSSGKPSPTPSDDGYHGDSDLLIKENDSEDVEFCAVATSPATTPVAPSTTPPATFPTVPATNTSATFPITAAISIPTGDEEFSSHLLPLDRDNDDSSDLNN</sequence>
<dbReference type="Proteomes" id="UP000678393">
    <property type="component" value="Unassembled WGS sequence"/>
</dbReference>
<accession>A0A8S3YJ58</accession>
<evidence type="ECO:0000313" key="3">
    <source>
        <dbReference type="Proteomes" id="UP000678393"/>
    </source>
</evidence>
<gene>
    <name evidence="2" type="ORF">CUNI_LOCUS1966</name>
</gene>
<feature type="compositionally biased region" description="Acidic residues" evidence="1">
    <location>
        <begin position="399"/>
        <end position="408"/>
    </location>
</feature>
<feature type="compositionally biased region" description="Polar residues" evidence="1">
    <location>
        <begin position="303"/>
        <end position="313"/>
    </location>
</feature>
<feature type="compositionally biased region" description="Polar residues" evidence="1">
    <location>
        <begin position="127"/>
        <end position="141"/>
    </location>
</feature>